<evidence type="ECO:0000313" key="3">
    <source>
        <dbReference type="Proteomes" id="UP001222434"/>
    </source>
</evidence>
<dbReference type="CDD" id="cd08649">
    <property type="entry name" value="FMT_core_NRPS_like"/>
    <property type="match status" value="1"/>
</dbReference>
<proteinExistence type="predicted"/>
<gene>
    <name evidence="2" type="ORF">KKJ01_06315</name>
</gene>
<protein>
    <recommendedName>
        <fullName evidence="1">Formyl transferase N-terminal domain-containing protein</fullName>
    </recommendedName>
</protein>
<dbReference type="Gene3D" id="3.40.50.12230">
    <property type="match status" value="1"/>
</dbReference>
<accession>A0AAJ1MY77</accession>
<dbReference type="Proteomes" id="UP001222434">
    <property type="component" value="Unassembled WGS sequence"/>
</dbReference>
<name>A0AAJ1MY77_XENBV</name>
<reference evidence="2" key="2">
    <citation type="journal article" date="2022" name="J. Evol. Biol.">
        <title>Pre- and post-association barriers to host switching in sympatric mutualists.</title>
        <authorList>
            <person name="Dinges Z.M."/>
            <person name="Phillips R.K."/>
            <person name="Lively C.M."/>
            <person name="Bashey F."/>
        </authorList>
    </citation>
    <scope>NUCLEOTIDE SEQUENCE</scope>
    <source>
        <strain evidence="2">MC_266_E_2016</strain>
    </source>
</reference>
<dbReference type="SUPFAM" id="SSF53328">
    <property type="entry name" value="Formyltransferase"/>
    <property type="match status" value="1"/>
</dbReference>
<organism evidence="2 3">
    <name type="scientific">Xenorhabdus bovienii</name>
    <name type="common">Xenorhabdus nematophila subsp. bovienii</name>
    <dbReference type="NCBI Taxonomy" id="40576"/>
    <lineage>
        <taxon>Bacteria</taxon>
        <taxon>Pseudomonadati</taxon>
        <taxon>Pseudomonadota</taxon>
        <taxon>Gammaproteobacteria</taxon>
        <taxon>Enterobacterales</taxon>
        <taxon>Morganellaceae</taxon>
        <taxon>Xenorhabdus</taxon>
    </lineage>
</organism>
<dbReference type="AlphaFoldDB" id="A0AAJ1MY77"/>
<comment type="caution">
    <text evidence="2">The sequence shown here is derived from an EMBL/GenBank/DDBJ whole genome shotgun (WGS) entry which is preliminary data.</text>
</comment>
<evidence type="ECO:0000313" key="2">
    <source>
        <dbReference type="EMBL" id="MDE1477864.1"/>
    </source>
</evidence>
<dbReference type="PANTHER" id="PTHR11138:SF5">
    <property type="entry name" value="METHIONYL-TRNA FORMYLTRANSFERASE, MITOCHONDRIAL"/>
    <property type="match status" value="1"/>
</dbReference>
<sequence length="571" mass="64841">MKTMESSENYTFVIIGQGTLAVRCCQFLLSIGIHLEVVMPLDSVFLLWAKKEGLKCINTIQDLESLVSNNSVEWLFSISNPIILTSALLDNIKLGAFNYHDAPLPKYAGTHATSWALFAMEDKYAVTWHRIATVVDAGDIAVQQNVEINRSDTALSLNMKCYNAAFEGFKKLISLIKGGKPIEYVKQNVSERSFFSSRKRPYAGACLQWAHSAEELSALVRGLSFGERYRNPLCVPKVYLINIIGIVKTLEVLSVSTHKQAGILVDIAQNFWIVTTGTTDIRIEFIQLTGEDLRADFLADMLCISVGDSLPIINNSDLEDLTQEHEELAPYESFWVNRLESFRPLNFKFDTLYHDLDCIFEIYYNWNLYIDIDIENVTSEERLVNILGAFVVYLALVNDVQYFHLDCATELPKHEVIDYSIFFSASVPFEFNIDFNCSALDLYSSISVERSILNKFKTFHKDIICRYPQLRSTESLYSKYICNVRISIIDFINSEVKPAVYQLYEKNNASLTMQIDPVKGAFRWISNSSHIENADLKRMADHIISLDRLLLSNPNLPLKSLLSQCGTLGII</sequence>
<dbReference type="InterPro" id="IPR002376">
    <property type="entry name" value="Formyl_transf_N"/>
</dbReference>
<dbReference type="InterPro" id="IPR036477">
    <property type="entry name" value="Formyl_transf_N_sf"/>
</dbReference>
<dbReference type="GO" id="GO:0004479">
    <property type="term" value="F:methionyl-tRNA formyltransferase activity"/>
    <property type="evidence" value="ECO:0007669"/>
    <property type="project" value="TreeGrafter"/>
</dbReference>
<dbReference type="CDD" id="cd08700">
    <property type="entry name" value="FMT_C_OzmH_like"/>
    <property type="match status" value="1"/>
</dbReference>
<dbReference type="EMBL" id="JAILSO010000015">
    <property type="protein sequence ID" value="MDE1477864.1"/>
    <property type="molecule type" value="Genomic_DNA"/>
</dbReference>
<dbReference type="Pfam" id="PF00551">
    <property type="entry name" value="Formyl_trans_N"/>
    <property type="match status" value="1"/>
</dbReference>
<reference evidence="2" key="1">
    <citation type="submission" date="2021-08" db="EMBL/GenBank/DDBJ databases">
        <authorList>
            <person name="Papudeshi B."/>
            <person name="Bashey-Visser F."/>
        </authorList>
    </citation>
    <scope>NUCLEOTIDE SEQUENCE</scope>
    <source>
        <strain evidence="2">MC_266_E_2016</strain>
    </source>
</reference>
<feature type="domain" description="Formyl transferase N-terminal" evidence="1">
    <location>
        <begin position="82"/>
        <end position="165"/>
    </location>
</feature>
<dbReference type="PANTHER" id="PTHR11138">
    <property type="entry name" value="METHIONYL-TRNA FORMYLTRANSFERASE"/>
    <property type="match status" value="1"/>
</dbReference>
<evidence type="ECO:0000259" key="1">
    <source>
        <dbReference type="Pfam" id="PF00551"/>
    </source>
</evidence>
<dbReference type="RefSeq" id="WP_274712041.1">
    <property type="nucleotide sequence ID" value="NZ_JAILSO010000015.1"/>
</dbReference>